<dbReference type="GO" id="GO:0003676">
    <property type="term" value="F:nucleic acid binding"/>
    <property type="evidence" value="ECO:0007669"/>
    <property type="project" value="InterPro"/>
</dbReference>
<accession>A0A4Y0BFI9</accession>
<dbReference type="InterPro" id="IPR005312">
    <property type="entry name" value="DUF1759"/>
</dbReference>
<dbReference type="InterPro" id="IPR041588">
    <property type="entry name" value="Integrase_H2C2"/>
</dbReference>
<evidence type="ECO:0008006" key="4">
    <source>
        <dbReference type="Google" id="ProtNLM"/>
    </source>
</evidence>
<dbReference type="InterPro" id="IPR012337">
    <property type="entry name" value="RNaseH-like_sf"/>
</dbReference>
<proteinExistence type="predicted"/>
<evidence type="ECO:0000259" key="1">
    <source>
        <dbReference type="Pfam" id="PF17921"/>
    </source>
</evidence>
<organism evidence="3">
    <name type="scientific">Anopheles funestus</name>
    <name type="common">African malaria mosquito</name>
    <dbReference type="NCBI Taxonomy" id="62324"/>
    <lineage>
        <taxon>Eukaryota</taxon>
        <taxon>Metazoa</taxon>
        <taxon>Ecdysozoa</taxon>
        <taxon>Arthropoda</taxon>
        <taxon>Hexapoda</taxon>
        <taxon>Insecta</taxon>
        <taxon>Pterygota</taxon>
        <taxon>Neoptera</taxon>
        <taxon>Endopterygota</taxon>
        <taxon>Diptera</taxon>
        <taxon>Nematocera</taxon>
        <taxon>Culicoidea</taxon>
        <taxon>Culicidae</taxon>
        <taxon>Anophelinae</taxon>
        <taxon>Anopheles</taxon>
    </lineage>
</organism>
<dbReference type="VEuPathDB" id="VectorBase:AFUN2_003669"/>
<feature type="domain" description="Integrase zinc-binding" evidence="1">
    <location>
        <begin position="555"/>
        <end position="608"/>
    </location>
</feature>
<dbReference type="InterPro" id="IPR040676">
    <property type="entry name" value="DUF5641"/>
</dbReference>
<name>A0A4Y0BFI9_ANOFN</name>
<dbReference type="VEuPathDB" id="VectorBase:AFUN2_002786"/>
<protein>
    <recommendedName>
        <fullName evidence="4">Integrase zinc-binding domain-containing protein</fullName>
    </recommendedName>
</protein>
<dbReference type="SUPFAM" id="SSF53098">
    <property type="entry name" value="Ribonuclease H-like"/>
    <property type="match status" value="1"/>
</dbReference>
<feature type="domain" description="DUF5641" evidence="2">
    <location>
        <begin position="713"/>
        <end position="777"/>
    </location>
</feature>
<evidence type="ECO:0000259" key="2">
    <source>
        <dbReference type="Pfam" id="PF18701"/>
    </source>
</evidence>
<evidence type="ECO:0000313" key="3">
    <source>
        <dbReference type="EnsemblMetazoa" id="AFUN019186-PA"/>
    </source>
</evidence>
<dbReference type="VEuPathDB" id="VectorBase:AFUN019186"/>
<dbReference type="InterPro" id="IPR036397">
    <property type="entry name" value="RNaseH_sf"/>
</dbReference>
<dbReference type="AlphaFoldDB" id="A0A4Y0BFI9"/>
<dbReference type="Pfam" id="PF18701">
    <property type="entry name" value="DUF5641"/>
    <property type="match status" value="1"/>
</dbReference>
<dbReference type="EnsemblMetazoa" id="AFUN019186-RA">
    <property type="protein sequence ID" value="AFUN019186-PA"/>
    <property type="gene ID" value="AFUN019186"/>
</dbReference>
<dbReference type="STRING" id="62324.A0A4Y0BFI9"/>
<dbReference type="VEuPathDB" id="VectorBase:AFUN2_006021"/>
<dbReference type="Gene3D" id="3.30.420.10">
    <property type="entry name" value="Ribonuclease H-like superfamily/Ribonuclease H"/>
    <property type="match status" value="1"/>
</dbReference>
<dbReference type="Pfam" id="PF17921">
    <property type="entry name" value="Integrase_H2C2"/>
    <property type="match status" value="1"/>
</dbReference>
<dbReference type="PANTHER" id="PTHR47331:SF1">
    <property type="entry name" value="GAG-LIKE PROTEIN"/>
    <property type="match status" value="1"/>
</dbReference>
<dbReference type="Gene3D" id="1.10.340.70">
    <property type="match status" value="1"/>
</dbReference>
<dbReference type="Pfam" id="PF03564">
    <property type="entry name" value="DUF1759"/>
    <property type="match status" value="1"/>
</dbReference>
<sequence length="778" mass="89501">MNDTFSLNPRKHLLELPDFNGDFRMWPQFKMTYLETARKGKFSKLENLNRIRKHLKGDALKSVQGLMLNPDNVDKVFERLNSLYGNPDNIYTSLLNELLAIRYVSLENPSTFMEFANALHNLIDNMTILEQPDYLNDQRLLKDLVSKLPVDIRNKWYLEQLATEEHSRPVKTLKDLAVWLKPTEGLATMLIARQGGYKKKVHHLNSHMSPQKIRHDNRKRCLLCDNDHKTIECRRLTEATVSQRRRLLIEKNICQNCCNFSNHKAINCFLPPQCKFRACRQKHNTLLHQENDNSPETPMRINCHNANGNLFYQIIPITLHNQKTAVSTYALIDPGSSTSLILEEVRKQLGAEGEVKPLTLSWTNGSIQSEPASKVVSLKIQGPNGRSFDVKNLRSVQELDLPMQSIDARTLKRQYKHLNNINLQGYLNAIPTVLLGLPHSFITHAIDSRSGKENEPIAQKSRLGWVNSTDFSNVISKEDLDRAERQLLRKAQWEGYPEEMISLHAKGIIKNDSKIRNLTPQLDDQQIMRSVTRLEKANFLHTETKNPMILPKKHTITNLIVKHYHEKYKHKKTETIIAAIRQRFWIIDLRAVVKNVADKCQKCKNDKARPSPPIMAPLPRCRLAVRQKPFTHTGVDYFGPLNIAIGRRSEKRWGAVFTCLTTRAVHIELATDLSASSFIICLKNMQHRRGKVSHIYSDNGTNFVGANNEMTRLQERCKREKWFNKAEQIQVGDVVTFPDDQRKGKWLKGRVTKVNPSKDNQVRSACVKIGNTEVTRPT</sequence>
<reference evidence="3" key="1">
    <citation type="submission" date="2020-05" db="UniProtKB">
        <authorList>
            <consortium name="EnsemblMetazoa"/>
        </authorList>
    </citation>
    <scope>IDENTIFICATION</scope>
    <source>
        <strain evidence="3">FUMOZ</strain>
    </source>
</reference>
<dbReference type="PANTHER" id="PTHR47331">
    <property type="entry name" value="PHD-TYPE DOMAIN-CONTAINING PROTEIN"/>
    <property type="match status" value="1"/>
</dbReference>